<dbReference type="Proteomes" id="UP001465755">
    <property type="component" value="Unassembled WGS sequence"/>
</dbReference>
<feature type="compositionally biased region" description="Acidic residues" evidence="1">
    <location>
        <begin position="12"/>
        <end position="21"/>
    </location>
</feature>
<protein>
    <submittedName>
        <fullName evidence="2">Uncharacterized protein</fullName>
    </submittedName>
</protein>
<keyword evidence="3" id="KW-1185">Reference proteome</keyword>
<feature type="compositionally biased region" description="Polar residues" evidence="1">
    <location>
        <begin position="197"/>
        <end position="214"/>
    </location>
</feature>
<feature type="region of interest" description="Disordered" evidence="1">
    <location>
        <begin position="1"/>
        <end position="124"/>
    </location>
</feature>
<feature type="compositionally biased region" description="Polar residues" evidence="1">
    <location>
        <begin position="309"/>
        <end position="333"/>
    </location>
</feature>
<gene>
    <name evidence="2" type="ORF">WJX73_007846</name>
</gene>
<feature type="region of interest" description="Disordered" evidence="1">
    <location>
        <begin position="381"/>
        <end position="411"/>
    </location>
</feature>
<evidence type="ECO:0000256" key="1">
    <source>
        <dbReference type="SAM" id="MobiDB-lite"/>
    </source>
</evidence>
<feature type="compositionally biased region" description="Polar residues" evidence="1">
    <location>
        <begin position="1"/>
        <end position="11"/>
    </location>
</feature>
<feature type="region of interest" description="Disordered" evidence="1">
    <location>
        <begin position="176"/>
        <end position="342"/>
    </location>
</feature>
<name>A0AAW1PJ62_9CHLO</name>
<evidence type="ECO:0000313" key="2">
    <source>
        <dbReference type="EMBL" id="KAK9808114.1"/>
    </source>
</evidence>
<dbReference type="EMBL" id="JALJOQ010000027">
    <property type="protein sequence ID" value="KAK9808114.1"/>
    <property type="molecule type" value="Genomic_DNA"/>
</dbReference>
<feature type="compositionally biased region" description="Low complexity" evidence="1">
    <location>
        <begin position="215"/>
        <end position="225"/>
    </location>
</feature>
<feature type="compositionally biased region" description="Polar residues" evidence="1">
    <location>
        <begin position="54"/>
        <end position="63"/>
    </location>
</feature>
<comment type="caution">
    <text evidence="2">The sequence shown here is derived from an EMBL/GenBank/DDBJ whole genome shotgun (WGS) entry which is preliminary data.</text>
</comment>
<organism evidence="2 3">
    <name type="scientific">Symbiochloris irregularis</name>
    <dbReference type="NCBI Taxonomy" id="706552"/>
    <lineage>
        <taxon>Eukaryota</taxon>
        <taxon>Viridiplantae</taxon>
        <taxon>Chlorophyta</taxon>
        <taxon>core chlorophytes</taxon>
        <taxon>Trebouxiophyceae</taxon>
        <taxon>Trebouxiales</taxon>
        <taxon>Trebouxiaceae</taxon>
        <taxon>Symbiochloris</taxon>
    </lineage>
</organism>
<sequence>MAGPSASQTGDDVTDATEQDEPACCKHSELPATAFQEASAASGSADRCSKPAESESTGRTSGASVGHHHVSFQMPAAAHSRRRGASLARASCPPTPFHDSDAPALGAPDLRGKPPLSGSSNGCHMGSISPGQDLCLPRFSIPESEPVSVPRVRSASDISAMLLPVRKAYPSMEFLAPAAGSPDSNPHQTLDDKTLETQRSSCSSIGETLSPQDQSSILSISNVSSPCTTLPSTQESEEGVLLMEAAQKPTGSPRRVRSLPTSPAKQGPSEAAPVPQPKQSGSGKPPSPRGSGEWGRAERSENGRVHGASSCSLTSHIGSSDSLTIPQKASGQSRGDWLHVSNSEGSFGLLRRSLSQLTGRMSMSPSTHWKAPHSLQTTLNPWSDEDASHGSMSSRGEPCSREPSVASGMASPSLGSNATKLHGGSGALQALRLSSFSNHTVLNGLSSERSSHEFDEPEFAHKRRGSCAALQALLDSADGSDRGSFEKRRSSGSHDYFAARSVAWQMA</sequence>
<evidence type="ECO:0000313" key="3">
    <source>
        <dbReference type="Proteomes" id="UP001465755"/>
    </source>
</evidence>
<feature type="compositionally biased region" description="Basic and acidic residues" evidence="1">
    <location>
        <begin position="295"/>
        <end position="304"/>
    </location>
</feature>
<accession>A0AAW1PJ62</accession>
<proteinExistence type="predicted"/>
<dbReference type="AlphaFoldDB" id="A0AAW1PJ62"/>
<reference evidence="2 3" key="1">
    <citation type="journal article" date="2024" name="Nat. Commun.">
        <title>Phylogenomics reveals the evolutionary origins of lichenization in chlorophyte algae.</title>
        <authorList>
            <person name="Puginier C."/>
            <person name="Libourel C."/>
            <person name="Otte J."/>
            <person name="Skaloud P."/>
            <person name="Haon M."/>
            <person name="Grisel S."/>
            <person name="Petersen M."/>
            <person name="Berrin J.G."/>
            <person name="Delaux P.M."/>
            <person name="Dal Grande F."/>
            <person name="Keller J."/>
        </authorList>
    </citation>
    <scope>NUCLEOTIDE SEQUENCE [LARGE SCALE GENOMIC DNA]</scope>
    <source>
        <strain evidence="2 3">SAG 2036</strain>
    </source>
</reference>